<dbReference type="InterPro" id="IPR045886">
    <property type="entry name" value="ThiF/MoeB/HesA"/>
</dbReference>
<accession>A0A133NHR8</accession>
<name>A0A133NHR8_9FUSO</name>
<dbReference type="GO" id="GO:0061504">
    <property type="term" value="P:cyclic threonylcarbamoyladenosine biosynthetic process"/>
    <property type="evidence" value="ECO:0007669"/>
    <property type="project" value="TreeGrafter"/>
</dbReference>
<dbReference type="PANTHER" id="PTHR43267">
    <property type="entry name" value="TRNA THREONYLCARBAMOYLADENOSINE DEHYDRATASE"/>
    <property type="match status" value="1"/>
</dbReference>
<protein>
    <submittedName>
        <fullName evidence="2">ThiF family protein</fullName>
    </submittedName>
</protein>
<sequence>MIFKRTELLIGKDKLKMLQNSHILLFGLGGVGGQAFEALVRTGIGEISIVDFDTVDITNCNRQILATQNTIGKYKTEVAIERALSINPTIKIHSYTERVSKDNVLSFFQNRQYDYIIDAIDTITAKLDIIQYAWEHQIPVISSMGTARKWNPSLLEVTDIKKTSVCPLARVMRRELKKRGVNRCKVVYSKEEAKCLQEDTLGSIAFVPPVAGLLLVGEVVKDLCNL</sequence>
<dbReference type="Gene3D" id="3.40.50.720">
    <property type="entry name" value="NAD(P)-binding Rossmann-like Domain"/>
    <property type="match status" value="1"/>
</dbReference>
<evidence type="ECO:0000259" key="1">
    <source>
        <dbReference type="Pfam" id="PF00899"/>
    </source>
</evidence>
<gene>
    <name evidence="2" type="ORF">HMPREF3206_00598</name>
</gene>
<dbReference type="GO" id="GO:0061503">
    <property type="term" value="F:tRNA threonylcarbamoyladenosine dehydratase"/>
    <property type="evidence" value="ECO:0007669"/>
    <property type="project" value="TreeGrafter"/>
</dbReference>
<evidence type="ECO:0000313" key="2">
    <source>
        <dbReference type="EMBL" id="KXA15791.1"/>
    </source>
</evidence>
<dbReference type="PANTHER" id="PTHR43267:SF1">
    <property type="entry name" value="TRNA THREONYLCARBAMOYLADENOSINE DEHYDRATASE"/>
    <property type="match status" value="1"/>
</dbReference>
<dbReference type="Proteomes" id="UP000070617">
    <property type="component" value="Unassembled WGS sequence"/>
</dbReference>
<comment type="caution">
    <text evidence="2">The sequence shown here is derived from an EMBL/GenBank/DDBJ whole genome shotgun (WGS) entry which is preliminary data.</text>
</comment>
<dbReference type="AlphaFoldDB" id="A0A133NHR8"/>
<dbReference type="PATRIC" id="fig|134605.3.peg.600"/>
<organism evidence="2 3">
    <name type="scientific">Fusobacterium equinum</name>
    <dbReference type="NCBI Taxonomy" id="134605"/>
    <lineage>
        <taxon>Bacteria</taxon>
        <taxon>Fusobacteriati</taxon>
        <taxon>Fusobacteriota</taxon>
        <taxon>Fusobacteriia</taxon>
        <taxon>Fusobacteriales</taxon>
        <taxon>Fusobacteriaceae</taxon>
        <taxon>Fusobacterium</taxon>
    </lineage>
</organism>
<feature type="domain" description="THIF-type NAD/FAD binding fold" evidence="1">
    <location>
        <begin position="9"/>
        <end position="224"/>
    </location>
</feature>
<dbReference type="InterPro" id="IPR000594">
    <property type="entry name" value="ThiF_NAD_FAD-bd"/>
</dbReference>
<dbReference type="STRING" id="134605.HMPREF3206_00598"/>
<dbReference type="RefSeq" id="WP_060793504.1">
    <property type="nucleotide sequence ID" value="NZ_KQ956519.1"/>
</dbReference>
<reference evidence="3" key="1">
    <citation type="submission" date="2016-01" db="EMBL/GenBank/DDBJ databases">
        <authorList>
            <person name="Mitreva M."/>
            <person name="Pepin K.H."/>
            <person name="Mihindukulasuriya K.A."/>
            <person name="Fulton R."/>
            <person name="Fronick C."/>
            <person name="O'Laughlin M."/>
            <person name="Miner T."/>
            <person name="Herter B."/>
            <person name="Rosa B.A."/>
            <person name="Cordes M."/>
            <person name="Tomlinson C."/>
            <person name="Wollam A."/>
            <person name="Palsikar V.B."/>
            <person name="Mardis E.R."/>
            <person name="Wilson R.K."/>
        </authorList>
    </citation>
    <scope>NUCLEOTIDE SEQUENCE [LARGE SCALE GENOMIC DNA]</scope>
    <source>
        <strain evidence="3">CMW8396</strain>
    </source>
</reference>
<proteinExistence type="predicted"/>
<dbReference type="EMBL" id="LRPX01000023">
    <property type="protein sequence ID" value="KXA15791.1"/>
    <property type="molecule type" value="Genomic_DNA"/>
</dbReference>
<dbReference type="InterPro" id="IPR035985">
    <property type="entry name" value="Ubiquitin-activating_enz"/>
</dbReference>
<dbReference type="Pfam" id="PF00899">
    <property type="entry name" value="ThiF"/>
    <property type="match status" value="1"/>
</dbReference>
<dbReference type="CDD" id="cd00755">
    <property type="entry name" value="YgdL_like"/>
    <property type="match status" value="1"/>
</dbReference>
<dbReference type="GO" id="GO:0008641">
    <property type="term" value="F:ubiquitin-like modifier activating enzyme activity"/>
    <property type="evidence" value="ECO:0007669"/>
    <property type="project" value="InterPro"/>
</dbReference>
<keyword evidence="3" id="KW-1185">Reference proteome</keyword>
<dbReference type="SUPFAM" id="SSF69572">
    <property type="entry name" value="Activating enzymes of the ubiquitin-like proteins"/>
    <property type="match status" value="1"/>
</dbReference>
<evidence type="ECO:0000313" key="3">
    <source>
        <dbReference type="Proteomes" id="UP000070617"/>
    </source>
</evidence>